<dbReference type="Proteomes" id="UP000315949">
    <property type="component" value="Unassembled WGS sequence"/>
</dbReference>
<proteinExistence type="predicted"/>
<dbReference type="AlphaFoldDB" id="A0A5C5TWF9"/>
<comment type="caution">
    <text evidence="2">The sequence shown here is derived from an EMBL/GenBank/DDBJ whole genome shotgun (WGS) entry which is preliminary data.</text>
</comment>
<dbReference type="OrthoDB" id="9764969at2"/>
<dbReference type="SUPFAM" id="SSF50939">
    <property type="entry name" value="Sialidases"/>
    <property type="match status" value="1"/>
</dbReference>
<keyword evidence="1" id="KW-0732">Signal</keyword>
<dbReference type="EMBL" id="VOHE01000006">
    <property type="protein sequence ID" value="TWT17957.1"/>
    <property type="molecule type" value="Genomic_DNA"/>
</dbReference>
<organism evidence="2 3">
    <name type="scientific">Luteimonas wenzhouensis</name>
    <dbReference type="NCBI Taxonomy" id="2599615"/>
    <lineage>
        <taxon>Bacteria</taxon>
        <taxon>Pseudomonadati</taxon>
        <taxon>Pseudomonadota</taxon>
        <taxon>Gammaproteobacteria</taxon>
        <taxon>Lysobacterales</taxon>
        <taxon>Lysobacteraceae</taxon>
        <taxon>Luteimonas</taxon>
    </lineage>
</organism>
<feature type="signal peptide" evidence="1">
    <location>
        <begin position="1"/>
        <end position="18"/>
    </location>
</feature>
<reference evidence="2 3" key="1">
    <citation type="submission" date="2019-07" db="EMBL/GenBank/DDBJ databases">
        <title>Luteimonas sp. YD-1 nov., isolated from acidic soil.</title>
        <authorList>
            <person name="Zhou J."/>
        </authorList>
    </citation>
    <scope>NUCLEOTIDE SEQUENCE [LARGE SCALE GENOMIC DNA]</scope>
    <source>
        <strain evidence="2 3">YD-1</strain>
    </source>
</reference>
<accession>A0A5C5TWF9</accession>
<dbReference type="PROSITE" id="PS51257">
    <property type="entry name" value="PROKAR_LIPOPROTEIN"/>
    <property type="match status" value="1"/>
</dbReference>
<evidence type="ECO:0000313" key="2">
    <source>
        <dbReference type="EMBL" id="TWT17957.1"/>
    </source>
</evidence>
<sequence length="423" mass="44706">MPKRALSAILVASALALAGCGGQGENVPAAAAVDASAPSRVEEWTLPPTLPGSASPSLSVTPDGRLLLGWTNSQKGRRHIFQFSSYAPDWGRWMHQMSTVAIGNRMFVNWADVPHLLATPDGALWAHWLQKSGDAPYAYDVVLSRSRDGGANWAPPVLAHDDGTRTEHGFVSMWAHGADALGMAWLDGRHTGGGHGGHDGAMTLRAAVFDASLARSGEVEIDPRVCDCCQTAVAMTARGPLLVYRGRGADEVRDILATRHDGSGWRPPAPVHVDGWVMPACPVNGPDVAARGEAAVVAWYTEAGGEPEVRAAASADAGDRFAAPVTIDAGPAVLGRVAVALDADQAWILWQREDAGGQSLWLSRRSPDLAVEHERIELARPRGEGRATGFPQLALAGGAAWVVWTDVADGTPNLKGVRIVRGR</sequence>
<dbReference type="RefSeq" id="WP_146313077.1">
    <property type="nucleotide sequence ID" value="NZ_VOHE01000006.1"/>
</dbReference>
<protein>
    <submittedName>
        <fullName evidence="2">Exo-alpha-sialidase</fullName>
    </submittedName>
</protein>
<dbReference type="Gene3D" id="2.120.10.10">
    <property type="match status" value="1"/>
</dbReference>
<evidence type="ECO:0000256" key="1">
    <source>
        <dbReference type="SAM" id="SignalP"/>
    </source>
</evidence>
<keyword evidence="3" id="KW-1185">Reference proteome</keyword>
<gene>
    <name evidence="2" type="ORF">FQY79_11625</name>
</gene>
<name>A0A5C5TWF9_9GAMM</name>
<dbReference type="CDD" id="cd15482">
    <property type="entry name" value="Sialidase_non-viral"/>
    <property type="match status" value="1"/>
</dbReference>
<feature type="chain" id="PRO_5022988549" evidence="1">
    <location>
        <begin position="19"/>
        <end position="423"/>
    </location>
</feature>
<dbReference type="InterPro" id="IPR036278">
    <property type="entry name" value="Sialidase_sf"/>
</dbReference>
<evidence type="ECO:0000313" key="3">
    <source>
        <dbReference type="Proteomes" id="UP000315949"/>
    </source>
</evidence>